<dbReference type="CDD" id="cd13666">
    <property type="entry name" value="PBP2_TRAP_DctP_like_1"/>
    <property type="match status" value="1"/>
</dbReference>
<gene>
    <name evidence="2" type="ORF">KX928_18685</name>
</gene>
<keyword evidence="3" id="KW-1185">Reference proteome</keyword>
<dbReference type="Pfam" id="PF03480">
    <property type="entry name" value="DctP"/>
    <property type="match status" value="1"/>
</dbReference>
<evidence type="ECO:0000256" key="1">
    <source>
        <dbReference type="SAM" id="SignalP"/>
    </source>
</evidence>
<feature type="chain" id="PRO_5040998544" evidence="1">
    <location>
        <begin position="28"/>
        <end position="357"/>
    </location>
</feature>
<dbReference type="AlphaFoldDB" id="A0A9X1FYQ8"/>
<comment type="caution">
    <text evidence="2">The sequence shown here is derived from an EMBL/GenBank/DDBJ whole genome shotgun (WGS) entry which is preliminary data.</text>
</comment>
<proteinExistence type="predicted"/>
<name>A0A9X1FYQ8_9RHOB</name>
<dbReference type="RefSeq" id="WP_219505738.1">
    <property type="nucleotide sequence ID" value="NZ_JAHXDN010000005.1"/>
</dbReference>
<reference evidence="2" key="1">
    <citation type="submission" date="2021-07" db="EMBL/GenBank/DDBJ databases">
        <title>Roseobacter insulae sp. nov., isolated from a tidal flat.</title>
        <authorList>
            <person name="Park S."/>
            <person name="Yoon J.-H."/>
        </authorList>
    </citation>
    <scope>NUCLEOTIDE SEQUENCE</scope>
    <source>
        <strain evidence="2">YSTF-M11</strain>
    </source>
</reference>
<dbReference type="InterPro" id="IPR018389">
    <property type="entry name" value="DctP_fam"/>
</dbReference>
<protein>
    <submittedName>
        <fullName evidence="2">C4-dicarboxylate TRAP transporter substrate-binding protein</fullName>
    </submittedName>
</protein>
<dbReference type="PANTHER" id="PTHR33376:SF15">
    <property type="entry name" value="BLL6794 PROTEIN"/>
    <property type="match status" value="1"/>
</dbReference>
<accession>A0A9X1FYQ8</accession>
<dbReference type="NCBIfam" id="NF037995">
    <property type="entry name" value="TRAP_S1"/>
    <property type="match status" value="1"/>
</dbReference>
<dbReference type="EMBL" id="JAHXDN010000005">
    <property type="protein sequence ID" value="MBW4709817.1"/>
    <property type="molecule type" value="Genomic_DNA"/>
</dbReference>
<feature type="signal peptide" evidence="1">
    <location>
        <begin position="1"/>
        <end position="27"/>
    </location>
</feature>
<dbReference type="PANTHER" id="PTHR33376">
    <property type="match status" value="1"/>
</dbReference>
<sequence length="357" mass="37965">MKHQNRRVFGIAAVAGALAFTASAASADRFNFRIGAGHPATLPYVSELESFFVPEVVRRIEAETDHTANFVEAYGGSVAALPEIFEATESGLLDFGAMATTFEPSALYLNNYGFQTPFGIGDPVRAGAIARELYDTFPALPGQVEAHGQVPLAVMASSNYNIITTEPWATLEDLEGRRIMAGGPNLAWLDATDATPVQGSLGDAYNGMQTGVFDGMLIHYQGMAGFNLHEVAPYIARIDFGSMPINLLNVNADRWESLPEEVRTIVTEVALEYEARVNEANAARDETAVQTMVDAGATLLEIASDVRAAWAAGAVDIPRNAAAEGAERGLPSAEVIGAYIEALISEGSEVAGTYALN</sequence>
<evidence type="ECO:0000313" key="2">
    <source>
        <dbReference type="EMBL" id="MBW4709817.1"/>
    </source>
</evidence>
<dbReference type="GO" id="GO:0055085">
    <property type="term" value="P:transmembrane transport"/>
    <property type="evidence" value="ECO:0007669"/>
    <property type="project" value="InterPro"/>
</dbReference>
<keyword evidence="1" id="KW-0732">Signal</keyword>
<evidence type="ECO:0000313" key="3">
    <source>
        <dbReference type="Proteomes" id="UP001138661"/>
    </source>
</evidence>
<dbReference type="Proteomes" id="UP001138661">
    <property type="component" value="Unassembled WGS sequence"/>
</dbReference>
<organism evidence="2 3">
    <name type="scientific">Roseobacter insulae</name>
    <dbReference type="NCBI Taxonomy" id="2859783"/>
    <lineage>
        <taxon>Bacteria</taxon>
        <taxon>Pseudomonadati</taxon>
        <taxon>Pseudomonadota</taxon>
        <taxon>Alphaproteobacteria</taxon>
        <taxon>Rhodobacterales</taxon>
        <taxon>Roseobacteraceae</taxon>
        <taxon>Roseobacter</taxon>
    </lineage>
</organism>